<feature type="domain" description="NOMO-like N-terminal beta-sandwich" evidence="8">
    <location>
        <begin position="4"/>
        <end position="40"/>
    </location>
</feature>
<dbReference type="Pfam" id="PF22904">
    <property type="entry name" value="NOMO1-like_2nd"/>
    <property type="match status" value="1"/>
</dbReference>
<reference evidence="15 16" key="1">
    <citation type="journal article" date="2017" name="Gigascience">
        <title>Genome sequence of the small brown planthopper, Laodelphax striatellus.</title>
        <authorList>
            <person name="Zhu J."/>
            <person name="Jiang F."/>
            <person name="Wang X."/>
            <person name="Yang P."/>
            <person name="Bao Y."/>
            <person name="Zhao W."/>
            <person name="Wang W."/>
            <person name="Lu H."/>
            <person name="Wang Q."/>
            <person name="Cui N."/>
            <person name="Li J."/>
            <person name="Chen X."/>
            <person name="Luo L."/>
            <person name="Yu J."/>
            <person name="Kang L."/>
            <person name="Cui F."/>
        </authorList>
    </citation>
    <scope>NUCLEOTIDE SEQUENCE [LARGE SCALE GENOMIC DNA]</scope>
    <source>
        <strain evidence="15">Lst14</strain>
    </source>
</reference>
<evidence type="ECO:0000256" key="1">
    <source>
        <dbReference type="ARBA" id="ARBA00004115"/>
    </source>
</evidence>
<dbReference type="STRING" id="195883.A0A482XB97"/>
<feature type="domain" description="NOMO second beta-sandwich" evidence="10">
    <location>
        <begin position="42"/>
        <end position="130"/>
    </location>
</feature>
<comment type="caution">
    <text evidence="15">The sequence shown here is derived from an EMBL/GenBank/DDBJ whole genome shotgun (WGS) entry which is preliminary data.</text>
</comment>
<evidence type="ECO:0000313" key="15">
    <source>
        <dbReference type="EMBL" id="RZF42932.1"/>
    </source>
</evidence>
<dbReference type="InterPro" id="IPR013783">
    <property type="entry name" value="Ig-like_fold"/>
</dbReference>
<dbReference type="GO" id="GO:0030246">
    <property type="term" value="F:carbohydrate binding"/>
    <property type="evidence" value="ECO:0007669"/>
    <property type="project" value="InterPro"/>
</dbReference>
<dbReference type="InterPro" id="IPR056189">
    <property type="entry name" value="NOMO_3rd"/>
</dbReference>
<evidence type="ECO:0000259" key="7">
    <source>
        <dbReference type="Pfam" id="PF09430"/>
    </source>
</evidence>
<keyword evidence="4" id="KW-0256">Endoplasmic reticulum</keyword>
<evidence type="ECO:0000259" key="9">
    <source>
        <dbReference type="Pfam" id="PF22902"/>
    </source>
</evidence>
<evidence type="ECO:0000259" key="12">
    <source>
        <dbReference type="Pfam" id="PF23192"/>
    </source>
</evidence>
<dbReference type="Gene3D" id="2.60.40.1120">
    <property type="entry name" value="Carboxypeptidase-like, regulatory domain"/>
    <property type="match status" value="3"/>
</dbReference>
<dbReference type="Pfam" id="PF23194">
    <property type="entry name" value="NOMO_5th"/>
    <property type="match status" value="1"/>
</dbReference>
<feature type="domain" description="NOMO C-terminal transthyretin-like" evidence="12">
    <location>
        <begin position="916"/>
        <end position="1016"/>
    </location>
</feature>
<dbReference type="SUPFAM" id="SSF49464">
    <property type="entry name" value="Carboxypeptidase regulatory domain-like"/>
    <property type="match status" value="1"/>
</dbReference>
<dbReference type="GO" id="GO:0005789">
    <property type="term" value="C:endoplasmic reticulum membrane"/>
    <property type="evidence" value="ECO:0007669"/>
    <property type="project" value="UniProtKB-SubCell"/>
</dbReference>
<sequence length="1103" mass="120025">MLYFQFQIDPPKGWTFDPVEVPINFDGATDLCSLGKDINFNFKGFAVTGKVTSAGSGSGPSGVQLQLLDESGKSKLEVSTGKDGNFIFTPVLPGNYIIKASHSKWMLSKKEVAITVKTGNAVVPPDSLVVTGYEVSGTVTSDKEPITGVTFIVFGTKKPEKPLMGCDQSHVSGFSTTSPELKNKVIICHVVSDISGRFSFPCLPSGKYVVIPHYKGAQNIKFDVQPPLLEFAVEHDSVALPTPFQVKGFSVSGRVLWSKDGKPMAKATILMKNKVVAVTQTDGTFHLDSMRAGTYLLSVKADDVLFKETEVKVTPKSPVLDDIFPDSYKVCGKVKPSSQSTQVQSRDVQFVKKESGTVHNVKVESASGDFCTFIAPGVYHASVPVTAEEKNKGLQGQVVCLPEQTCTGITVVLTSTTGQDHFTTTTVAGGKYKLDNVLPGDYKVSLDRVSDWCWDQSSAPLAVNSANTAGPTFTQTGISITFVSSHNTKILYKLLKKNKGANDKVPTREMSISTGKSKVCFPDEGEYEIEMVGCHQYIVPKIHWKGGPVVLTAISHAYTGYIITQEPVSDLVITYSGNDETRQSPKRLGPLVGVKKDATKYSYSFNLQLAEGEKVTVKPTAKSLLFSPPSYNIVGGVDCEENGVTFDSEKGKILKGRVLGAANTPLRGASVTLADLDDSVISSQESASDGYYVFGPLSAAKKYKLTALKEGYIISGPQDNGDFSAHKMAEVNVEVKDQADNSPLESVLLSLSGGQNYRRNSVTGPDGKMNFMSLSLGQYYLRPMMKEYRFDPPSKIINVEEGATVNIVLHGKRVAYSVFGSVTSLSGDPEVGVIVEAVGVDGQHEDCSQLQEESMSESTGQFRIRGLQPQCNYMVRVKQGMDINKHIRRATPEGISVKVVNKDVDNVRLIVFRRLTQTDLTVLVESDTPEHLRSLKAKLYRDEVVVHSMRLSDLKITPTFALSSVVLAFPPLTPDGRTYTLQLESSLSQASYTYSTQPVRFKADSSFRSARLAFFPQPRSHDSELSHTSYLVVPLLAVLTLLFYNQTAALRCFELVNSCVASLAAARENNTRAHHTQDAGLSDADALLVEPVGNKRKSKPRKT</sequence>
<feature type="domain" description="NOMO fifth transthyretin-like" evidence="14">
    <location>
        <begin position="329"/>
        <end position="395"/>
    </location>
</feature>
<keyword evidence="3" id="KW-0732">Signal</keyword>
<dbReference type="InterPro" id="IPR055074">
    <property type="entry name" value="NOMO1-3_2nd"/>
</dbReference>
<keyword evidence="16" id="KW-1185">Reference proteome</keyword>
<dbReference type="InterPro" id="IPR013784">
    <property type="entry name" value="Carb-bd-like_fold"/>
</dbReference>
<evidence type="ECO:0000256" key="3">
    <source>
        <dbReference type="ARBA" id="ARBA00022729"/>
    </source>
</evidence>
<dbReference type="PANTHER" id="PTHR23303:SF14">
    <property type="entry name" value="BOS COMPLEX SUBUNIT NOMO1-RELATED"/>
    <property type="match status" value="1"/>
</dbReference>
<dbReference type="SUPFAM" id="SSF49452">
    <property type="entry name" value="Starch-binding domain-like"/>
    <property type="match status" value="1"/>
</dbReference>
<evidence type="ECO:0000259" key="13">
    <source>
        <dbReference type="Pfam" id="PF23193"/>
    </source>
</evidence>
<evidence type="ECO:0000256" key="2">
    <source>
        <dbReference type="ARBA" id="ARBA00022692"/>
    </source>
</evidence>
<dbReference type="Gene3D" id="2.60.40.10">
    <property type="entry name" value="Immunoglobulins"/>
    <property type="match status" value="1"/>
</dbReference>
<dbReference type="SUPFAM" id="SSF49478">
    <property type="entry name" value="Cna protein B-type domain"/>
    <property type="match status" value="3"/>
</dbReference>
<organism evidence="15 16">
    <name type="scientific">Laodelphax striatellus</name>
    <name type="common">Small brown planthopper</name>
    <name type="synonym">Delphax striatella</name>
    <dbReference type="NCBI Taxonomy" id="195883"/>
    <lineage>
        <taxon>Eukaryota</taxon>
        <taxon>Metazoa</taxon>
        <taxon>Ecdysozoa</taxon>
        <taxon>Arthropoda</taxon>
        <taxon>Hexapoda</taxon>
        <taxon>Insecta</taxon>
        <taxon>Pterygota</taxon>
        <taxon>Neoptera</taxon>
        <taxon>Paraneoptera</taxon>
        <taxon>Hemiptera</taxon>
        <taxon>Auchenorrhyncha</taxon>
        <taxon>Fulgoroidea</taxon>
        <taxon>Delphacidae</taxon>
        <taxon>Criomorphinae</taxon>
        <taxon>Laodelphax</taxon>
    </lineage>
</organism>
<feature type="domain" description="ER membrane protein complex subunit 7 beta-sandwich" evidence="7">
    <location>
        <begin position="268"/>
        <end position="318"/>
    </location>
</feature>
<evidence type="ECO:0000313" key="16">
    <source>
        <dbReference type="Proteomes" id="UP000291343"/>
    </source>
</evidence>
<comment type="subcellular location">
    <subcellularLocation>
        <location evidence="1">Endoplasmic reticulum membrane</location>
        <topology evidence="1">Single-pass type I membrane protein</topology>
    </subcellularLocation>
</comment>
<dbReference type="PANTHER" id="PTHR23303">
    <property type="entry name" value="CARBOXYPEPTIDASE REGULATORY REGION-CONTAINING"/>
    <property type="match status" value="1"/>
</dbReference>
<evidence type="ECO:0000256" key="6">
    <source>
        <dbReference type="ARBA" id="ARBA00023136"/>
    </source>
</evidence>
<feature type="domain" description="NOMO-like ninth beta-sandwich" evidence="9">
    <location>
        <begin position="651"/>
        <end position="725"/>
    </location>
</feature>
<keyword evidence="5" id="KW-1133">Transmembrane helix</keyword>
<feature type="domain" description="NOMO seventh transthyretin-like" evidence="11">
    <location>
        <begin position="480"/>
        <end position="545"/>
    </location>
</feature>
<name>A0A482XB97_LAOST</name>
<dbReference type="Pfam" id="PF23141">
    <property type="entry name" value="Ig_NOMO"/>
    <property type="match status" value="1"/>
</dbReference>
<gene>
    <name evidence="15" type="ORF">LSTR_LSTR000555</name>
</gene>
<dbReference type="OrthoDB" id="10263633at2759"/>
<dbReference type="InterPro" id="IPR056190">
    <property type="entry name" value="NOMO_5th"/>
</dbReference>
<dbReference type="InterPro" id="IPR056191">
    <property type="entry name" value="NOMO_12th"/>
</dbReference>
<accession>A0A482XB97</accession>
<protein>
    <recommendedName>
        <fullName evidence="17">ER membrane protein complex subunit 7 beta-sandwich domain-containing protein</fullName>
    </recommendedName>
</protein>
<keyword evidence="2" id="KW-0812">Transmembrane</keyword>
<dbReference type="FunCoup" id="A0A482XB97">
    <property type="interactions" value="1870"/>
</dbReference>
<dbReference type="Pfam" id="PF09430">
    <property type="entry name" value="EMC7_beta-sandw"/>
    <property type="match status" value="1"/>
</dbReference>
<evidence type="ECO:0000259" key="10">
    <source>
        <dbReference type="Pfam" id="PF22904"/>
    </source>
</evidence>
<dbReference type="InterPro" id="IPR051417">
    <property type="entry name" value="SDr/BOS_complex"/>
</dbReference>
<dbReference type="InterPro" id="IPR019008">
    <property type="entry name" value="Beta_sandwich_EMC7"/>
</dbReference>
<dbReference type="AlphaFoldDB" id="A0A482XB97"/>
<dbReference type="Pfam" id="PF22898">
    <property type="entry name" value="NOMO1-like_1st"/>
    <property type="match status" value="1"/>
</dbReference>
<dbReference type="InterPro" id="IPR055075">
    <property type="entry name" value="NOMO-like_N"/>
</dbReference>
<feature type="domain" description="NOMO third transthyretin-like" evidence="13">
    <location>
        <begin position="136"/>
        <end position="245"/>
    </location>
</feature>
<evidence type="ECO:0000259" key="8">
    <source>
        <dbReference type="Pfam" id="PF22898"/>
    </source>
</evidence>
<dbReference type="Pfam" id="PF23192">
    <property type="entry name" value="NOMO_12th"/>
    <property type="match status" value="1"/>
</dbReference>
<dbReference type="InParanoid" id="A0A482XB97"/>
<dbReference type="EMBL" id="QKKF02013694">
    <property type="protein sequence ID" value="RZF42932.1"/>
    <property type="molecule type" value="Genomic_DNA"/>
</dbReference>
<evidence type="ECO:0000259" key="11">
    <source>
        <dbReference type="Pfam" id="PF23141"/>
    </source>
</evidence>
<keyword evidence="6" id="KW-0472">Membrane</keyword>
<evidence type="ECO:0000259" key="14">
    <source>
        <dbReference type="Pfam" id="PF23194"/>
    </source>
</evidence>
<dbReference type="SUPFAM" id="SSF117074">
    <property type="entry name" value="Hypothetical protein PA1324"/>
    <property type="match status" value="1"/>
</dbReference>
<dbReference type="Pfam" id="PF23193">
    <property type="entry name" value="NOMO_3rd"/>
    <property type="match status" value="1"/>
</dbReference>
<dbReference type="Pfam" id="PF22902">
    <property type="entry name" value="NOMO1-like_9th"/>
    <property type="match status" value="1"/>
</dbReference>
<dbReference type="Proteomes" id="UP000291343">
    <property type="component" value="Unassembled WGS sequence"/>
</dbReference>
<dbReference type="InterPro" id="IPR056319">
    <property type="entry name" value="NOMO_7th"/>
</dbReference>
<evidence type="ECO:0000256" key="4">
    <source>
        <dbReference type="ARBA" id="ARBA00022824"/>
    </source>
</evidence>
<evidence type="ECO:0008006" key="17">
    <source>
        <dbReference type="Google" id="ProtNLM"/>
    </source>
</evidence>
<proteinExistence type="predicted"/>
<dbReference type="InterPro" id="IPR008969">
    <property type="entry name" value="CarboxyPept-like_regulatory"/>
</dbReference>
<evidence type="ECO:0000256" key="5">
    <source>
        <dbReference type="ARBA" id="ARBA00022989"/>
    </source>
</evidence>
<dbReference type="InterPro" id="IPR055073">
    <property type="entry name" value="NOMO1-like_9th"/>
</dbReference>